<dbReference type="InterPro" id="IPR004155">
    <property type="entry name" value="PBS_lyase_HEAT"/>
</dbReference>
<proteinExistence type="inferred from homology"/>
<comment type="similarity">
    <text evidence="1">Belongs to the CAND family.</text>
</comment>
<dbReference type="SMART" id="SM00567">
    <property type="entry name" value="EZ_HEAT"/>
    <property type="match status" value="3"/>
</dbReference>
<dbReference type="EMBL" id="KZ819665">
    <property type="protein sequence ID" value="PWN28611.1"/>
    <property type="molecule type" value="Genomic_DNA"/>
</dbReference>
<evidence type="ECO:0000256" key="2">
    <source>
        <dbReference type="ARBA" id="ARBA00022737"/>
    </source>
</evidence>
<dbReference type="STRING" id="1569628.A0A316UWB5"/>
<dbReference type="GeneID" id="37029549"/>
<dbReference type="Proteomes" id="UP000245884">
    <property type="component" value="Unassembled WGS sequence"/>
</dbReference>
<gene>
    <name evidence="6" type="ORF">BDZ90DRAFT_251253</name>
</gene>
<dbReference type="InterPro" id="IPR016024">
    <property type="entry name" value="ARM-type_fold"/>
</dbReference>
<dbReference type="InterPro" id="IPR039852">
    <property type="entry name" value="CAND1/CAND2"/>
</dbReference>
<dbReference type="GO" id="GO:0010265">
    <property type="term" value="P:SCF complex assembly"/>
    <property type="evidence" value="ECO:0007669"/>
    <property type="project" value="InterPro"/>
</dbReference>
<dbReference type="PANTHER" id="PTHR12696">
    <property type="entry name" value="TIP120"/>
    <property type="match status" value="1"/>
</dbReference>
<dbReference type="InterPro" id="IPR013932">
    <property type="entry name" value="TATA-bd_TIP120"/>
</dbReference>
<keyword evidence="3" id="KW-0833">Ubl conjugation pathway</keyword>
<feature type="region of interest" description="Disordered" evidence="4">
    <location>
        <begin position="319"/>
        <end position="352"/>
    </location>
</feature>
<dbReference type="Gene3D" id="1.25.10.10">
    <property type="entry name" value="Leucine-rich Repeat Variant"/>
    <property type="match status" value="1"/>
</dbReference>
<feature type="region of interest" description="Disordered" evidence="4">
    <location>
        <begin position="429"/>
        <end position="466"/>
    </location>
</feature>
<dbReference type="InterPro" id="IPR011989">
    <property type="entry name" value="ARM-like"/>
</dbReference>
<name>A0A316UWB5_9BASI</name>
<evidence type="ECO:0000313" key="7">
    <source>
        <dbReference type="Proteomes" id="UP000245884"/>
    </source>
</evidence>
<organism evidence="6 7">
    <name type="scientific">Jaminaea rosea</name>
    <dbReference type="NCBI Taxonomy" id="1569628"/>
    <lineage>
        <taxon>Eukaryota</taxon>
        <taxon>Fungi</taxon>
        <taxon>Dikarya</taxon>
        <taxon>Basidiomycota</taxon>
        <taxon>Ustilaginomycotina</taxon>
        <taxon>Exobasidiomycetes</taxon>
        <taxon>Microstromatales</taxon>
        <taxon>Microstromatales incertae sedis</taxon>
        <taxon>Jaminaea</taxon>
    </lineage>
</organism>
<evidence type="ECO:0000256" key="4">
    <source>
        <dbReference type="SAM" id="MobiDB-lite"/>
    </source>
</evidence>
<dbReference type="OrthoDB" id="6260732at2759"/>
<dbReference type="Pfam" id="PF08623">
    <property type="entry name" value="TIP120"/>
    <property type="match status" value="1"/>
</dbReference>
<evidence type="ECO:0000256" key="1">
    <source>
        <dbReference type="ARBA" id="ARBA00007657"/>
    </source>
</evidence>
<keyword evidence="2" id="KW-0677">Repeat</keyword>
<accession>A0A316UWB5</accession>
<dbReference type="RefSeq" id="XP_025363223.1">
    <property type="nucleotide sequence ID" value="XM_025507726.1"/>
</dbReference>
<feature type="domain" description="TATA-binding protein interacting (TIP20)" evidence="5">
    <location>
        <begin position="1067"/>
        <end position="1235"/>
    </location>
</feature>
<reference evidence="6 7" key="1">
    <citation type="journal article" date="2018" name="Mol. Biol. Evol.">
        <title>Broad Genomic Sampling Reveals a Smut Pathogenic Ancestry of the Fungal Clade Ustilaginomycotina.</title>
        <authorList>
            <person name="Kijpornyongpan T."/>
            <person name="Mondo S.J."/>
            <person name="Barry K."/>
            <person name="Sandor L."/>
            <person name="Lee J."/>
            <person name="Lipzen A."/>
            <person name="Pangilinan J."/>
            <person name="LaButti K."/>
            <person name="Hainaut M."/>
            <person name="Henrissat B."/>
            <person name="Grigoriev I.V."/>
            <person name="Spatafora J.W."/>
            <person name="Aime M.C."/>
        </authorList>
    </citation>
    <scope>NUCLEOTIDE SEQUENCE [LARGE SCALE GENOMIC DNA]</scope>
    <source>
        <strain evidence="6 7">MCA 5214</strain>
    </source>
</reference>
<evidence type="ECO:0000259" key="5">
    <source>
        <dbReference type="Pfam" id="PF08623"/>
    </source>
</evidence>
<dbReference type="SUPFAM" id="SSF48371">
    <property type="entry name" value="ARM repeat"/>
    <property type="match status" value="1"/>
</dbReference>
<keyword evidence="7" id="KW-1185">Reference proteome</keyword>
<evidence type="ECO:0000313" key="6">
    <source>
        <dbReference type="EMBL" id="PWN28611.1"/>
    </source>
</evidence>
<evidence type="ECO:0000256" key="3">
    <source>
        <dbReference type="ARBA" id="ARBA00022786"/>
    </source>
</evidence>
<dbReference type="AlphaFoldDB" id="A0A316UWB5"/>
<dbReference type="Pfam" id="PF25782">
    <property type="entry name" value="TPR_CAND1"/>
    <property type="match status" value="1"/>
</dbReference>
<protein>
    <submittedName>
        <fullName evidence="6">TIP120-domain-containing protein</fullName>
    </submittedName>
</protein>
<feature type="compositionally biased region" description="Acidic residues" evidence="4">
    <location>
        <begin position="324"/>
        <end position="352"/>
    </location>
</feature>
<sequence>MGSRVSASEVNALLEKMKSQDADFRFMALNDLISDSKRDGSAPMIQMDQDLEGKVVAQILELMKDANGEVKNMAVKSLGVLVAGRLRDKQISIIIDNLVKFISSKEEDLRDIASLALKTVVGSLPAGSTPARLAFDSLSPKLLSAVGDGASSQELIIDSLDVLADLFLRFPRNLVENAGLQKAGLQSLLPLLGHSRVAVRKRATSALSTLAASSSSEVFTQLSSAISTDLSGTDTERIKTVVQLVGALARLSPRRLGRRLPDFMPRIVENAQKEDDDELRETCLQAMELVLLRCPTEITPFLNQLIDIGIQLIKHDPNFAGGNDSDDEMADGSDAGNDEDDDDLDLDDEYSDDDDVSWKVRRAAAKTLSAAIATRPELLASLVASVTPVLVSRFSEREESVRLEIFSTFLSLLRQVQLSAGLAQATEVRGQSPGALKRKRDTSRQTAQNDAATTAAATSPRSQLRTMSPTISKALIKELGGKSASTRLTCASAFRELAVVLQGGLDPSIPAIIAQLEKAIKTAGSAAGGVGSTSIKSEVISFLRVLFITHSPKAYEGQLATITEILASAITDQAHRDSVEALDASADLVAELSGTQSTVLPLYEATLSRLNRQDSDSEIKEKGIATLGALLAFAGSQLQNKYSECFPVLLERLRNEVTRFATVKVITLLAASQACTGAEFENFLQTCDDEVATLLRQSNRPLKLAAFDALAASLERLGSHLSSSTANSILTEIHALLLHDVDMTLLPYALKTVGLLVSSNPNNLSTARDAVFPRIMELVKSPLLQGTALESVVAFIRVVVAVDTKQGASTVKELLASYENGGAPASVARCIGAAVIADQSSVPKVLKDVGKQLGDANDATTAFNLLILGEVGRFEDFSKHEKLSEQVLAAFASESDEVRSAAAFALGNMGVGNLDAFLPVIRQHVESDDTKHRLLALNALKELITHGSPAQLASVAEQVWTPLLDICQINDEATRNIGAECLARLTLTDPQRYLVQLQSRLADPSASTRAAVIAAVRFTLTDASSTYDDLLAPFLLDFLTLLKDPDLEVRRHAMFALNSSAHNKPHLIREHLTTLLPLLYEETHVRKELMRKVAMGPFTVTQDDGLDLRKNAFETMYTLLDTCLAQIALPEYLARVIAGLRDDDQVKLLCYLILVRLADLVPLQMGQNLDEVSDPIGESLKIKLKDGATKQDVEKSTELTRAAFRALVALERLVSKDGAGGSGVVSAPRFQQLVREAATGPSAALYREVAAAASSQQRA</sequence>